<organism evidence="3 4">
    <name type="scientific">Zhongshania guokunii</name>
    <dbReference type="NCBI Taxonomy" id="641783"/>
    <lineage>
        <taxon>Bacteria</taxon>
        <taxon>Pseudomonadati</taxon>
        <taxon>Pseudomonadota</taxon>
        <taxon>Gammaproteobacteria</taxon>
        <taxon>Cellvibrionales</taxon>
        <taxon>Spongiibacteraceae</taxon>
        <taxon>Zhongshania</taxon>
    </lineage>
</organism>
<dbReference type="EMBL" id="JBFRYA010000003">
    <property type="protein sequence ID" value="MEX1668206.1"/>
    <property type="molecule type" value="Genomic_DNA"/>
</dbReference>
<evidence type="ECO:0000313" key="3">
    <source>
        <dbReference type="EMBL" id="MEX1668206.1"/>
    </source>
</evidence>
<dbReference type="Pfam" id="PF05170">
    <property type="entry name" value="AsmA"/>
    <property type="match status" value="1"/>
</dbReference>
<comment type="caution">
    <text evidence="3">The sequence shown here is derived from an EMBL/GenBank/DDBJ whole genome shotgun (WGS) entry which is preliminary data.</text>
</comment>
<accession>A0ABV3U2T4</accession>
<dbReference type="RefSeq" id="WP_368380499.1">
    <property type="nucleotide sequence ID" value="NZ_JBFRYA010000003.1"/>
</dbReference>
<keyword evidence="4" id="KW-1185">Reference proteome</keyword>
<evidence type="ECO:0000256" key="1">
    <source>
        <dbReference type="SAM" id="MobiDB-lite"/>
    </source>
</evidence>
<dbReference type="InterPro" id="IPR007844">
    <property type="entry name" value="AsmA"/>
</dbReference>
<dbReference type="PANTHER" id="PTHR30441">
    <property type="entry name" value="DUF748 DOMAIN-CONTAINING PROTEIN"/>
    <property type="match status" value="1"/>
</dbReference>
<gene>
    <name evidence="3" type="ORF">AB4876_04735</name>
</gene>
<proteinExistence type="predicted"/>
<dbReference type="InterPro" id="IPR052894">
    <property type="entry name" value="AsmA-related"/>
</dbReference>
<protein>
    <submittedName>
        <fullName evidence="3">AsmA family protein</fullName>
    </submittedName>
</protein>
<feature type="region of interest" description="Disordered" evidence="1">
    <location>
        <begin position="478"/>
        <end position="503"/>
    </location>
</feature>
<dbReference type="Proteomes" id="UP001557485">
    <property type="component" value="Unassembled WGS sequence"/>
</dbReference>
<evidence type="ECO:0000259" key="2">
    <source>
        <dbReference type="Pfam" id="PF05170"/>
    </source>
</evidence>
<feature type="domain" description="AsmA" evidence="2">
    <location>
        <begin position="1"/>
        <end position="647"/>
    </location>
</feature>
<name>A0ABV3U2T4_9GAMM</name>
<evidence type="ECO:0000313" key="4">
    <source>
        <dbReference type="Proteomes" id="UP001557485"/>
    </source>
</evidence>
<sequence>MSRAIKYTLIGLVSIVILAGSALAALAFWLDPNIFKGEIEKLAADQGLVLHLDGDLSWQIFPDIQIAVGAASLAIPDSTTTADSNTGKSTEIMRFEQAQLAVALKPLLQKNIVIKGVTLKGLNANLVVDDQGIGNWTKIGKQAAATEKTPTNEGNKAQQLGIQKFQLANSTVHYRNAQTGQNISLDQLNLSGENIQLNNEAFPLELNAALRFKDPQQSLAADFSLNATIQINDTLDNIIVNDGDISLSAEHQSKEAQLSAKTRLKLAATANFKDALVWSLSELAVQDTSMQYQAKDGTLLELKSLDVSGAIQPGGDAKPLRLESALNYSAAHQTPISTKIKLDTLLKVDAALNSFTANNTVLAADIGSDTLTLKGEANASISPLAYQASLQLSPANFRNIAKTLAISLPEMAEASSFSKVGLKAKINGDDKLIAISDLNAVLDTSTISGEVSLPMNKDQATRLSFVVDKINLDHYLPPKPAADASKANDKAPPPSAPSSDELGLPRELLNSLNLDASLKVGELVVSELPFKNLNIKLAAKQGLSRISPFSGLVYDSPFKIETELDSRASAAKIRFKADSEQLPLGKVLTALEISQELSGLSNVNLDLNTSGSTISSLKKNLDGNIALSAQKLRLTNMNIERAFCQLVTRLQQETFDPNNWPLYSDLQDTTTKIVITKGVAKIEQLSAGVSKLALRGSGKVDLTEDSFDVVLNSRLAQADQAAMACKINNEKLLNRDIPIRCKASFDKVGATSCLPDFRVIEDIAKEKAKNKIEEKTQELIDRKMGGENGEAAKQLFNQFFKK</sequence>
<dbReference type="PANTHER" id="PTHR30441:SF4">
    <property type="entry name" value="PROTEIN ASMA"/>
    <property type="match status" value="1"/>
</dbReference>
<reference evidence="3 4" key="1">
    <citation type="journal article" date="2011" name="Int. J. Syst. Evol. Microbiol.">
        <title>Zhongshania antarctica gen. nov., sp. nov. and Zhongshania guokunii sp. nov., gammaproteobacteria respectively isolated from coastal attached (fast) ice and surface seawater of the Antarctic.</title>
        <authorList>
            <person name="Li H.J."/>
            <person name="Zhang X.Y."/>
            <person name="Chen C.X."/>
            <person name="Zhang Y.J."/>
            <person name="Gao Z.M."/>
            <person name="Yu Y."/>
            <person name="Chen X.L."/>
            <person name="Chen B."/>
            <person name="Zhang Y.Z."/>
        </authorList>
    </citation>
    <scope>NUCLEOTIDE SEQUENCE [LARGE SCALE GENOMIC DNA]</scope>
    <source>
        <strain evidence="3 4">ZS6-22T</strain>
    </source>
</reference>